<keyword evidence="1" id="KW-0812">Transmembrane</keyword>
<dbReference type="Pfam" id="PF00487">
    <property type="entry name" value="FA_desaturase"/>
    <property type="match status" value="1"/>
</dbReference>
<keyword evidence="4" id="KW-1185">Reference proteome</keyword>
<dbReference type="Proteomes" id="UP000297241">
    <property type="component" value="Unassembled WGS sequence"/>
</dbReference>
<keyword evidence="1" id="KW-0472">Membrane</keyword>
<sequence length="294" mass="34994">MNYEEVMESRFRNFPWWIPVFTGILASCLYVFLLYFHEIFISGRIWILPISGLFLHSWMILLVHEGTHRNLTRSKFDRWILNLASAFVFLPFYGEPFRASHLKHHAKTNLPDDPLWPRWKLELFKKNRILYVLLEFLPLVSNIFSLFWKSSSEVTAKDKKPVFSKETLFFLLLSFSVSGILFYWFRPDLWFIFGTFFFANFWGCFRHWCEHTGYSDKRESNTFYFPLGFGIGNHEIHHENPNLSWLSLSLGLRKRKKNISIFECFAGICFSKKYIHYAETKENGVSLLSSSELI</sequence>
<dbReference type="RefSeq" id="WP_135758224.1">
    <property type="nucleotide sequence ID" value="NZ_RQHS01000022.1"/>
</dbReference>
<keyword evidence="1" id="KW-1133">Transmembrane helix</keyword>
<feature type="transmembrane region" description="Helical" evidence="1">
    <location>
        <begin position="129"/>
        <end position="148"/>
    </location>
</feature>
<evidence type="ECO:0000256" key="1">
    <source>
        <dbReference type="SAM" id="Phobius"/>
    </source>
</evidence>
<feature type="transmembrane region" description="Helical" evidence="1">
    <location>
        <begin position="43"/>
        <end position="64"/>
    </location>
</feature>
<dbReference type="InterPro" id="IPR005804">
    <property type="entry name" value="FA_desaturase_dom"/>
</dbReference>
<feature type="transmembrane region" description="Helical" evidence="1">
    <location>
        <begin position="16"/>
        <end position="37"/>
    </location>
</feature>
<protein>
    <submittedName>
        <fullName evidence="3">Fatty acid desaturase</fullName>
    </submittedName>
</protein>
<dbReference type="EMBL" id="RQHS01000022">
    <property type="protein sequence ID" value="TGM96160.1"/>
    <property type="molecule type" value="Genomic_DNA"/>
</dbReference>
<feature type="domain" description="Fatty acid desaturase" evidence="2">
    <location>
        <begin position="46"/>
        <end position="249"/>
    </location>
</feature>
<dbReference type="AlphaFoldDB" id="A0A4Z1AG72"/>
<organism evidence="3 4">
    <name type="scientific">Leptospira dzoumogneensis</name>
    <dbReference type="NCBI Taxonomy" id="2484904"/>
    <lineage>
        <taxon>Bacteria</taxon>
        <taxon>Pseudomonadati</taxon>
        <taxon>Spirochaetota</taxon>
        <taxon>Spirochaetia</taxon>
        <taxon>Leptospirales</taxon>
        <taxon>Leptospiraceae</taxon>
        <taxon>Leptospira</taxon>
    </lineage>
</organism>
<feature type="transmembrane region" description="Helical" evidence="1">
    <location>
        <begin position="76"/>
        <end position="94"/>
    </location>
</feature>
<gene>
    <name evidence="3" type="ORF">EHR06_17695</name>
</gene>
<evidence type="ECO:0000313" key="3">
    <source>
        <dbReference type="EMBL" id="TGM96160.1"/>
    </source>
</evidence>
<dbReference type="OrthoDB" id="328902at2"/>
<accession>A0A4Z1AG72</accession>
<comment type="caution">
    <text evidence="3">The sequence shown here is derived from an EMBL/GenBank/DDBJ whole genome shotgun (WGS) entry which is preliminary data.</text>
</comment>
<reference evidence="3" key="1">
    <citation type="journal article" date="2019" name="PLoS Negl. Trop. Dis.">
        <title>Revisiting the worldwide diversity of Leptospira species in the environment.</title>
        <authorList>
            <person name="Vincent A.T."/>
            <person name="Schiettekatte O."/>
            <person name="Bourhy P."/>
            <person name="Veyrier F.J."/>
            <person name="Picardeau M."/>
        </authorList>
    </citation>
    <scope>NUCLEOTIDE SEQUENCE [LARGE SCALE GENOMIC DNA]</scope>
    <source>
        <strain evidence="3">201601113</strain>
    </source>
</reference>
<feature type="transmembrane region" description="Helical" evidence="1">
    <location>
        <begin position="168"/>
        <end position="185"/>
    </location>
</feature>
<dbReference type="GO" id="GO:0006629">
    <property type="term" value="P:lipid metabolic process"/>
    <property type="evidence" value="ECO:0007669"/>
    <property type="project" value="InterPro"/>
</dbReference>
<name>A0A4Z1AG72_9LEPT</name>
<proteinExistence type="predicted"/>
<feature type="transmembrane region" description="Helical" evidence="1">
    <location>
        <begin position="191"/>
        <end position="209"/>
    </location>
</feature>
<evidence type="ECO:0000313" key="4">
    <source>
        <dbReference type="Proteomes" id="UP000297241"/>
    </source>
</evidence>
<evidence type="ECO:0000259" key="2">
    <source>
        <dbReference type="Pfam" id="PF00487"/>
    </source>
</evidence>